<evidence type="ECO:0000313" key="2">
    <source>
        <dbReference type="Proteomes" id="UP000225706"/>
    </source>
</evidence>
<reference evidence="2" key="1">
    <citation type="journal article" date="2017" name="bioRxiv">
        <title>Comparative analysis of the genomes of Stylophora pistillata and Acropora digitifera provides evidence for extensive differences between species of corals.</title>
        <authorList>
            <person name="Voolstra C.R."/>
            <person name="Li Y."/>
            <person name="Liew Y.J."/>
            <person name="Baumgarten S."/>
            <person name="Zoccola D."/>
            <person name="Flot J.-F."/>
            <person name="Tambutte S."/>
            <person name="Allemand D."/>
            <person name="Aranda M."/>
        </authorList>
    </citation>
    <scope>NUCLEOTIDE SEQUENCE [LARGE SCALE GENOMIC DNA]</scope>
</reference>
<comment type="caution">
    <text evidence="1">The sequence shown here is derived from an EMBL/GenBank/DDBJ whole genome shotgun (WGS) entry which is preliminary data.</text>
</comment>
<organism evidence="1 2">
    <name type="scientific">Stylophora pistillata</name>
    <name type="common">Smooth cauliflower coral</name>
    <dbReference type="NCBI Taxonomy" id="50429"/>
    <lineage>
        <taxon>Eukaryota</taxon>
        <taxon>Metazoa</taxon>
        <taxon>Cnidaria</taxon>
        <taxon>Anthozoa</taxon>
        <taxon>Hexacorallia</taxon>
        <taxon>Scleractinia</taxon>
        <taxon>Astrocoeniina</taxon>
        <taxon>Pocilloporidae</taxon>
        <taxon>Stylophora</taxon>
    </lineage>
</organism>
<protein>
    <submittedName>
        <fullName evidence="1">Uncharacterized protein</fullName>
    </submittedName>
</protein>
<gene>
    <name evidence="1" type="ORF">AWC38_SpisGene693</name>
</gene>
<dbReference type="EMBL" id="LSMT01000004">
    <property type="protein sequence ID" value="PFX34446.1"/>
    <property type="molecule type" value="Genomic_DNA"/>
</dbReference>
<evidence type="ECO:0000313" key="1">
    <source>
        <dbReference type="EMBL" id="PFX34446.1"/>
    </source>
</evidence>
<sequence>MFPRSDCFKTCHAVRFREEAHKTQQASTHKAWKLCPPAHNGHTASYSSDDDDDYVMHSFSLFAHHATDSTTDDKYFTWLPVSISPTKTIKVLMQVDSAATCNTVPSSIYRKMSENAPLQPSDAKIFPYSGKAIYPLAQLRPQQPFALADLQPGFLRKEDLISANKDNFEDLGTVGQPVHLTLDPSVTPCHAGVHRIPVSKLEKVKAKLDDMVNCGKLKTV</sequence>
<dbReference type="Proteomes" id="UP000225706">
    <property type="component" value="Unassembled WGS sequence"/>
</dbReference>
<proteinExistence type="predicted"/>
<keyword evidence="2" id="KW-1185">Reference proteome</keyword>
<name>A0A2B4SYS1_STYPI</name>
<dbReference type="AlphaFoldDB" id="A0A2B4SYS1"/>
<accession>A0A2B4SYS1</accession>